<feature type="compositionally biased region" description="Polar residues" evidence="10">
    <location>
        <begin position="191"/>
        <end position="209"/>
    </location>
</feature>
<keyword evidence="2" id="KW-0479">Metal-binding</keyword>
<feature type="compositionally biased region" description="Basic and acidic residues" evidence="10">
    <location>
        <begin position="326"/>
        <end position="342"/>
    </location>
</feature>
<dbReference type="PANTHER" id="PTHR13763:SF0">
    <property type="entry name" value="BREAST CANCER TYPE 1 SUSCEPTIBILITY PROTEIN"/>
    <property type="match status" value="1"/>
</dbReference>
<feature type="domain" description="PHD-type" evidence="13">
    <location>
        <begin position="635"/>
        <end position="755"/>
    </location>
</feature>
<evidence type="ECO:0000256" key="8">
    <source>
        <dbReference type="ARBA" id="ARBA00023242"/>
    </source>
</evidence>
<dbReference type="STRING" id="43335.A0A4U5Q922"/>
<feature type="compositionally biased region" description="Low complexity" evidence="10">
    <location>
        <begin position="1"/>
        <end position="17"/>
    </location>
</feature>
<evidence type="ECO:0000256" key="6">
    <source>
        <dbReference type="ARBA" id="ARBA00022833"/>
    </source>
</evidence>
<organism evidence="14">
    <name type="scientific">Populus alba</name>
    <name type="common">White poplar</name>
    <dbReference type="NCBI Taxonomy" id="43335"/>
    <lineage>
        <taxon>Eukaryota</taxon>
        <taxon>Viridiplantae</taxon>
        <taxon>Streptophyta</taxon>
        <taxon>Embryophyta</taxon>
        <taxon>Tracheophyta</taxon>
        <taxon>Spermatophyta</taxon>
        <taxon>Magnoliopsida</taxon>
        <taxon>eudicotyledons</taxon>
        <taxon>Gunneridae</taxon>
        <taxon>Pentapetalae</taxon>
        <taxon>rosids</taxon>
        <taxon>fabids</taxon>
        <taxon>Malpighiales</taxon>
        <taxon>Salicaceae</taxon>
        <taxon>Saliceae</taxon>
        <taxon>Populus</taxon>
    </lineage>
</organism>
<dbReference type="SUPFAM" id="SSF57850">
    <property type="entry name" value="RING/U-box"/>
    <property type="match status" value="1"/>
</dbReference>
<evidence type="ECO:0000256" key="7">
    <source>
        <dbReference type="ARBA" id="ARBA00023204"/>
    </source>
</evidence>
<dbReference type="PROSITE" id="PS50089">
    <property type="entry name" value="ZF_RING_2"/>
    <property type="match status" value="1"/>
</dbReference>
<dbReference type="FunFam" id="3.30.40.10:FF:000352">
    <property type="entry name" value="Breast cancer associated RING 1"/>
    <property type="match status" value="1"/>
</dbReference>
<dbReference type="GO" id="GO:0000724">
    <property type="term" value="P:double-strand break repair via homologous recombination"/>
    <property type="evidence" value="ECO:0007669"/>
    <property type="project" value="TreeGrafter"/>
</dbReference>
<feature type="region of interest" description="Disordered" evidence="10">
    <location>
        <begin position="252"/>
        <end position="293"/>
    </location>
</feature>
<dbReference type="GO" id="GO:0004842">
    <property type="term" value="F:ubiquitin-protein transferase activity"/>
    <property type="evidence" value="ECO:0007669"/>
    <property type="project" value="TreeGrafter"/>
</dbReference>
<dbReference type="SUPFAM" id="SSF52113">
    <property type="entry name" value="BRCT domain"/>
    <property type="match status" value="2"/>
</dbReference>
<dbReference type="Gene3D" id="3.30.40.10">
    <property type="entry name" value="Zinc/RING finger domain, C3HC4 (zinc finger)"/>
    <property type="match status" value="2"/>
</dbReference>
<dbReference type="PROSITE" id="PS51805">
    <property type="entry name" value="EPHD"/>
    <property type="match status" value="1"/>
</dbReference>
<dbReference type="InterPro" id="IPR001357">
    <property type="entry name" value="BRCT_dom"/>
</dbReference>
<dbReference type="FunFam" id="3.30.40.10:FF:000310">
    <property type="entry name" value="Breast cancer associated RING 1"/>
    <property type="match status" value="1"/>
</dbReference>
<dbReference type="CDD" id="cd17734">
    <property type="entry name" value="BRCT_Bard1_rpt1"/>
    <property type="match status" value="1"/>
</dbReference>
<accession>A0A4U5Q922</accession>
<feature type="domain" description="BRCT" evidence="12">
    <location>
        <begin position="818"/>
        <end position="893"/>
    </location>
</feature>
<feature type="compositionally biased region" description="Basic and acidic residues" evidence="10">
    <location>
        <begin position="18"/>
        <end position="27"/>
    </location>
</feature>
<feature type="region of interest" description="Disordered" evidence="10">
    <location>
        <begin position="1"/>
        <end position="27"/>
    </location>
</feature>
<evidence type="ECO:0000256" key="3">
    <source>
        <dbReference type="ARBA" id="ARBA00022737"/>
    </source>
</evidence>
<reference evidence="14" key="1">
    <citation type="submission" date="2018-10" db="EMBL/GenBank/DDBJ databases">
        <title>Population genomic analysis revealed the cold adaptation of white poplar.</title>
        <authorList>
            <person name="Liu Y.-J."/>
        </authorList>
    </citation>
    <scope>NUCLEOTIDE SEQUENCE [LARGE SCALE GENOMIC DNA]</scope>
    <source>
        <strain evidence="14">PAL-ZL1</strain>
    </source>
</reference>
<dbReference type="FunFam" id="3.40.50.10190:FF:000064">
    <property type="entry name" value="Protein BREAST CANCER SUSCEPTIBILITY 1 like"/>
    <property type="match status" value="1"/>
</dbReference>
<dbReference type="GO" id="GO:0008270">
    <property type="term" value="F:zinc ion binding"/>
    <property type="evidence" value="ECO:0007669"/>
    <property type="project" value="UniProtKB-KW"/>
</dbReference>
<evidence type="ECO:0000256" key="2">
    <source>
        <dbReference type="ARBA" id="ARBA00022723"/>
    </source>
</evidence>
<evidence type="ECO:0000256" key="5">
    <source>
        <dbReference type="ARBA" id="ARBA00022771"/>
    </source>
</evidence>
<keyword evidence="7" id="KW-0234">DNA repair</keyword>
<dbReference type="Pfam" id="PF13923">
    <property type="entry name" value="zf-C3HC4_2"/>
    <property type="match status" value="1"/>
</dbReference>
<dbReference type="Pfam" id="PF13771">
    <property type="entry name" value="zf-HC5HC2H"/>
    <property type="match status" value="1"/>
</dbReference>
<evidence type="ECO:0000259" key="12">
    <source>
        <dbReference type="PROSITE" id="PS50172"/>
    </source>
</evidence>
<feature type="compositionally biased region" description="Basic and acidic residues" evidence="10">
    <location>
        <begin position="352"/>
        <end position="367"/>
    </location>
</feature>
<dbReference type="Gene3D" id="3.40.50.10190">
    <property type="entry name" value="BRCT domain"/>
    <property type="match status" value="2"/>
</dbReference>
<protein>
    <submittedName>
        <fullName evidence="14">BRCT domain-containing family protein</fullName>
    </submittedName>
</protein>
<dbReference type="InterPro" id="IPR017907">
    <property type="entry name" value="Znf_RING_CS"/>
</dbReference>
<keyword evidence="4" id="KW-0227">DNA damage</keyword>
<evidence type="ECO:0000256" key="4">
    <source>
        <dbReference type="ARBA" id="ARBA00022763"/>
    </source>
</evidence>
<dbReference type="GO" id="GO:0045944">
    <property type="term" value="P:positive regulation of transcription by RNA polymerase II"/>
    <property type="evidence" value="ECO:0007669"/>
    <property type="project" value="TreeGrafter"/>
</dbReference>
<feature type="domain" description="RING-type" evidence="11">
    <location>
        <begin position="42"/>
        <end position="80"/>
    </location>
</feature>
<dbReference type="EMBL" id="RCHU01000338">
    <property type="protein sequence ID" value="TKS06824.1"/>
    <property type="molecule type" value="Genomic_DNA"/>
</dbReference>
<dbReference type="SMART" id="SM00292">
    <property type="entry name" value="BRCT"/>
    <property type="match status" value="2"/>
</dbReference>
<dbReference type="PROSITE" id="PS00518">
    <property type="entry name" value="ZF_RING_1"/>
    <property type="match status" value="1"/>
</dbReference>
<evidence type="ECO:0000256" key="9">
    <source>
        <dbReference type="PROSITE-ProRule" id="PRU00175"/>
    </source>
</evidence>
<keyword evidence="6" id="KW-0862">Zinc</keyword>
<feature type="region of interest" description="Disordered" evidence="10">
    <location>
        <begin position="176"/>
        <end position="229"/>
    </location>
</feature>
<dbReference type="InterPro" id="IPR031099">
    <property type="entry name" value="BRCA1-associated"/>
</dbReference>
<name>A0A4U5Q922_POPAL</name>
<dbReference type="Pfam" id="PF00533">
    <property type="entry name" value="BRCT"/>
    <property type="match status" value="1"/>
</dbReference>
<keyword evidence="8" id="KW-0539">Nucleus</keyword>
<dbReference type="FunFam" id="3.40.50.10190:FF:000006">
    <property type="entry name" value="Breast cancer type 1 susceptibility protein homolog"/>
    <property type="match status" value="1"/>
</dbReference>
<dbReference type="SMART" id="SM00184">
    <property type="entry name" value="RING"/>
    <property type="match status" value="1"/>
</dbReference>
<evidence type="ECO:0000256" key="1">
    <source>
        <dbReference type="ARBA" id="ARBA00004123"/>
    </source>
</evidence>
<comment type="subcellular location">
    <subcellularLocation>
        <location evidence="1">Nucleus</location>
    </subcellularLocation>
</comment>
<dbReference type="InterPro" id="IPR013083">
    <property type="entry name" value="Znf_RING/FYVE/PHD"/>
</dbReference>
<dbReference type="PIRSF" id="PIRSF001734">
    <property type="entry name" value="BRCA1"/>
    <property type="match status" value="1"/>
</dbReference>
<feature type="compositionally biased region" description="Basic and acidic residues" evidence="10">
    <location>
        <begin position="210"/>
        <end position="219"/>
    </location>
</feature>
<keyword evidence="3" id="KW-0677">Repeat</keyword>
<evidence type="ECO:0000259" key="13">
    <source>
        <dbReference type="PROSITE" id="PS51805"/>
    </source>
</evidence>
<evidence type="ECO:0000259" key="11">
    <source>
        <dbReference type="PROSITE" id="PS50089"/>
    </source>
</evidence>
<sequence>MIRSAVSASSSHYQISSQRERRASYKMGDPTHLEKMGRELKCPICLSLLDTAVSLTCNHVFCNSCIVKSMKSGSDCPVCKVPYRRREVRAAPHMDNLVSIYKNMEIASGFNIFVTQNPPPSTKLSDVQKQVGDDTDCGREDIGWICQDMLEEQLNISRQKVSRKLDESNMELCGPITSKPSFPTKKRVQVPQCSLSGTSAQPEKLQTGSRELKKDDFKNDSSVSGKNPVVDEKGERMLLPFFWLRDEDGEKSSQHTDVDQLLDITPPNVPTFSDIKDSDDENPPESSSKGAVCGNESHVADFFDSEMFEWTQRACSPEIFSSPEKMQVEKTTEMDGIRESKSETPPLDANTNEERSDESKNCTDTKPRMGISEDMLANLSSPIVKSANYQIGRNTSNKRGRNAKDTTLRNCARKNADKGGRLKGENVSSVSVRENLDQADENTVTDQLPISLDKKQGRSNLKRKKNGKVSRKINLRCKERKLDSVEINMIKEVHSIHNQMDKDEHAHDYFLPVPLVEDKKPSEIKGKPGKQGEEVKSALCPEHNQDLKCKKNMEVSLDGIIEDGLVSGHQEGADNVFAEEAQSTENITGNSARATESVEKVQASLNTRILDDLATLRDHCQENGAAVLNCKLNYNIQCAFCLSSEVSEASGEMIHYNNGIPVAADYNGGSRVIHSHKNCAEWAPNVYFEGDNAINLEAELARSRRIKCCCCGLKGAALGCYEKSCRKSFHVPCAKLTHQCRWDTENFVILCPLHASCKLPNESKQSQERRKNCISKGQTPRQYNQVTFKHDINMHKSRKSCLTHDKLVLCCSALTVGEKEIVSEFESLSGVTVLKNWDSSVTHVIASTDENGTCRRTLKVLMGILKGKWIVNIEWVKACIKAMKIVEEMRYEITADVHGIRDGPRNGRLRVLNKQPNIFEGFKFYFMGDFIPSYKGYIQDLLVAGGGTILHRKPISGAQGTLLLDSKPPTFIIYSLEMPDKCAPSKKNMILNRRQSDAEALASSTGAKAVSNKWVLNSIAACKLQSLAQ</sequence>
<dbReference type="GO" id="GO:0005634">
    <property type="term" value="C:nucleus"/>
    <property type="evidence" value="ECO:0007669"/>
    <property type="project" value="UniProtKB-SubCell"/>
</dbReference>
<evidence type="ECO:0000313" key="14">
    <source>
        <dbReference type="EMBL" id="TKS06824.1"/>
    </source>
</evidence>
<feature type="region of interest" description="Disordered" evidence="10">
    <location>
        <begin position="388"/>
        <end position="407"/>
    </location>
</feature>
<dbReference type="InterPro" id="IPR001841">
    <property type="entry name" value="Znf_RING"/>
</dbReference>
<dbReference type="AlphaFoldDB" id="A0A4U5Q922"/>
<dbReference type="InterPro" id="IPR036420">
    <property type="entry name" value="BRCT_dom_sf"/>
</dbReference>
<dbReference type="PROSITE" id="PS50172">
    <property type="entry name" value="BRCT"/>
    <property type="match status" value="2"/>
</dbReference>
<proteinExistence type="predicted"/>
<dbReference type="PANTHER" id="PTHR13763">
    <property type="entry name" value="BREAST CANCER TYPE 1 SUSCEPTIBILITY PROTEIN BRCA1"/>
    <property type="match status" value="1"/>
</dbReference>
<feature type="region of interest" description="Disordered" evidence="10">
    <location>
        <begin position="326"/>
        <end position="369"/>
    </location>
</feature>
<evidence type="ECO:0000256" key="10">
    <source>
        <dbReference type="SAM" id="MobiDB-lite"/>
    </source>
</evidence>
<feature type="domain" description="BRCT" evidence="12">
    <location>
        <begin position="914"/>
        <end position="1029"/>
    </location>
</feature>
<dbReference type="InterPro" id="IPR034732">
    <property type="entry name" value="EPHD"/>
</dbReference>
<comment type="caution">
    <text evidence="14">The sequence shown here is derived from an EMBL/GenBank/DDBJ whole genome shotgun (WGS) entry which is preliminary data.</text>
</comment>
<gene>
    <name evidence="14" type="ORF">D5086_0000120210</name>
</gene>
<keyword evidence="5 9" id="KW-0863">Zinc-finger</keyword>